<dbReference type="InterPro" id="IPR036573">
    <property type="entry name" value="CBM_sf_5/12"/>
</dbReference>
<dbReference type="SMART" id="SM00495">
    <property type="entry name" value="ChtBD3"/>
    <property type="match status" value="1"/>
</dbReference>
<dbReference type="Pfam" id="PF02839">
    <property type="entry name" value="CBM_5_12"/>
    <property type="match status" value="1"/>
</dbReference>
<evidence type="ECO:0000259" key="3">
    <source>
        <dbReference type="SMART" id="SM00495"/>
    </source>
</evidence>
<name>A0A0M8K8V0_9CHLR</name>
<dbReference type="GO" id="GO:0004553">
    <property type="term" value="F:hydrolase activity, hydrolyzing O-glycosyl compounds"/>
    <property type="evidence" value="ECO:0007669"/>
    <property type="project" value="InterPro"/>
</dbReference>
<evidence type="ECO:0000313" key="4">
    <source>
        <dbReference type="EMBL" id="GAP63112.1"/>
    </source>
</evidence>
<feature type="domain" description="Chitin-binding type-3" evidence="3">
    <location>
        <begin position="51"/>
        <end position="96"/>
    </location>
</feature>
<dbReference type="Gene3D" id="2.10.10.20">
    <property type="entry name" value="Carbohydrate-binding module superfamily 5/12"/>
    <property type="match status" value="1"/>
</dbReference>
<gene>
    <name evidence="4" type="ORF">ARMA_1535</name>
</gene>
<feature type="region of interest" description="Disordered" evidence="2">
    <location>
        <begin position="1"/>
        <end position="50"/>
    </location>
</feature>
<evidence type="ECO:0000313" key="5">
    <source>
        <dbReference type="Proteomes" id="UP000037784"/>
    </source>
</evidence>
<dbReference type="GO" id="GO:0005576">
    <property type="term" value="C:extracellular region"/>
    <property type="evidence" value="ECO:0007669"/>
    <property type="project" value="InterPro"/>
</dbReference>
<dbReference type="FunFam" id="2.10.10.20:FF:000001">
    <property type="entry name" value="Secreted chitinase"/>
    <property type="match status" value="1"/>
</dbReference>
<dbReference type="GO" id="GO:0005975">
    <property type="term" value="P:carbohydrate metabolic process"/>
    <property type="evidence" value="ECO:0007669"/>
    <property type="project" value="InterPro"/>
</dbReference>
<feature type="compositionally biased region" description="Pro residues" evidence="2">
    <location>
        <begin position="25"/>
        <end position="44"/>
    </location>
</feature>
<dbReference type="CDD" id="cd12215">
    <property type="entry name" value="ChiC_BD"/>
    <property type="match status" value="1"/>
</dbReference>
<reference evidence="4 5" key="1">
    <citation type="journal article" date="2015" name="Genome Announc.">
        <title>Draft Genome Sequence of a Heterotrophic Facultative Anaerobic Thermophilic Bacterium, Ardenticatena maritima Strain 110ST.</title>
        <authorList>
            <person name="Kawaichi S."/>
            <person name="Yoshida T."/>
            <person name="Sako Y."/>
            <person name="Nakamura R."/>
        </authorList>
    </citation>
    <scope>NUCLEOTIDE SEQUENCE [LARGE SCALE GENOMIC DNA]</scope>
    <source>
        <strain evidence="4 5">110S</strain>
    </source>
</reference>
<protein>
    <recommendedName>
        <fullName evidence="3">Chitin-binding type-3 domain-containing protein</fullName>
    </recommendedName>
</protein>
<proteinExistence type="predicted"/>
<dbReference type="InParanoid" id="A0A0M8K8V0"/>
<sequence>MGACSGGSTPTPIPPTATPPATRTPVPPTATPQPTSTPVPPTPTPGGVCSAPAWDASAVYIGGDVVSHNGHEWRAKWWTQGEEPGTTGQWGVWEDLGACN</sequence>
<organism evidence="4 5">
    <name type="scientific">Ardenticatena maritima</name>
    <dbReference type="NCBI Taxonomy" id="872965"/>
    <lineage>
        <taxon>Bacteria</taxon>
        <taxon>Bacillati</taxon>
        <taxon>Chloroflexota</taxon>
        <taxon>Ardenticatenia</taxon>
        <taxon>Ardenticatenales</taxon>
        <taxon>Ardenticatenaceae</taxon>
        <taxon>Ardenticatena</taxon>
    </lineage>
</organism>
<dbReference type="EMBL" id="BBZA01000114">
    <property type="protein sequence ID" value="GAP63112.1"/>
    <property type="molecule type" value="Genomic_DNA"/>
</dbReference>
<evidence type="ECO:0000256" key="2">
    <source>
        <dbReference type="SAM" id="MobiDB-lite"/>
    </source>
</evidence>
<dbReference type="SUPFAM" id="SSF51055">
    <property type="entry name" value="Carbohydrate binding domain"/>
    <property type="match status" value="1"/>
</dbReference>
<dbReference type="InterPro" id="IPR003610">
    <property type="entry name" value="CBM5/12"/>
</dbReference>
<dbReference type="AlphaFoldDB" id="A0A0M8K8V0"/>
<evidence type="ECO:0000256" key="1">
    <source>
        <dbReference type="ARBA" id="ARBA00022801"/>
    </source>
</evidence>
<keyword evidence="1" id="KW-0378">Hydrolase</keyword>
<dbReference type="GO" id="GO:0030246">
    <property type="term" value="F:carbohydrate binding"/>
    <property type="evidence" value="ECO:0007669"/>
    <property type="project" value="InterPro"/>
</dbReference>
<reference evidence="5" key="2">
    <citation type="submission" date="2015-08" db="EMBL/GenBank/DDBJ databases">
        <title>Draft Genome Sequence of a Heterotrophic Facultative Anaerobic Bacterium Ardenticatena maritima Strain 110S.</title>
        <authorList>
            <person name="Kawaichi S."/>
            <person name="Yoshida T."/>
            <person name="Sako Y."/>
            <person name="Nakamura R."/>
        </authorList>
    </citation>
    <scope>NUCLEOTIDE SEQUENCE [LARGE SCALE GENOMIC DNA]</scope>
    <source>
        <strain evidence="5">110S</strain>
    </source>
</reference>
<keyword evidence="5" id="KW-1185">Reference proteome</keyword>
<comment type="caution">
    <text evidence="4">The sequence shown here is derived from an EMBL/GenBank/DDBJ whole genome shotgun (WGS) entry which is preliminary data.</text>
</comment>
<accession>A0A0M8K8V0</accession>
<dbReference type="Proteomes" id="UP000037784">
    <property type="component" value="Unassembled WGS sequence"/>
</dbReference>